<dbReference type="PRINTS" id="PR00996">
    <property type="entry name" value="CHERMTFRASE"/>
</dbReference>
<organism evidence="3 4">
    <name type="scientific">Egicoccus halophilus</name>
    <dbReference type="NCBI Taxonomy" id="1670830"/>
    <lineage>
        <taxon>Bacteria</taxon>
        <taxon>Bacillati</taxon>
        <taxon>Actinomycetota</taxon>
        <taxon>Nitriliruptoria</taxon>
        <taxon>Egicoccales</taxon>
        <taxon>Egicoccaceae</taxon>
        <taxon>Egicoccus</taxon>
    </lineage>
</organism>
<evidence type="ECO:0000313" key="3">
    <source>
        <dbReference type="EMBL" id="GGI04539.1"/>
    </source>
</evidence>
<dbReference type="InterPro" id="IPR029063">
    <property type="entry name" value="SAM-dependent_MTases_sf"/>
</dbReference>
<feature type="region of interest" description="Disordered" evidence="1">
    <location>
        <begin position="1"/>
        <end position="20"/>
    </location>
</feature>
<keyword evidence="4" id="KW-1185">Reference proteome</keyword>
<dbReference type="Pfam" id="PF01739">
    <property type="entry name" value="CheR"/>
    <property type="match status" value="1"/>
</dbReference>
<dbReference type="OrthoDB" id="9816309at2"/>
<accession>A0A8J3ET60</accession>
<dbReference type="InterPro" id="IPR000780">
    <property type="entry name" value="CheR_MeTrfase"/>
</dbReference>
<evidence type="ECO:0000256" key="1">
    <source>
        <dbReference type="SAM" id="MobiDB-lite"/>
    </source>
</evidence>
<protein>
    <submittedName>
        <fullName evidence="3">Chemotaxis protein R</fullName>
    </submittedName>
</protein>
<dbReference type="InterPro" id="IPR022642">
    <property type="entry name" value="CheR_C"/>
</dbReference>
<dbReference type="AlphaFoldDB" id="A0A8J3ET60"/>
<dbReference type="Gene3D" id="3.40.50.150">
    <property type="entry name" value="Vaccinia Virus protein VP39"/>
    <property type="match status" value="1"/>
</dbReference>
<dbReference type="SMART" id="SM00138">
    <property type="entry name" value="MeTrc"/>
    <property type="match status" value="1"/>
</dbReference>
<comment type="caution">
    <text evidence="3">The sequence shown here is derived from an EMBL/GenBank/DDBJ whole genome shotgun (WGS) entry which is preliminary data.</text>
</comment>
<feature type="compositionally biased region" description="Low complexity" evidence="1">
    <location>
        <begin position="1"/>
        <end position="14"/>
    </location>
</feature>
<dbReference type="Pfam" id="PF03705">
    <property type="entry name" value="CheR_N"/>
    <property type="match status" value="1"/>
</dbReference>
<evidence type="ECO:0000313" key="4">
    <source>
        <dbReference type="Proteomes" id="UP000650511"/>
    </source>
</evidence>
<reference evidence="3" key="2">
    <citation type="submission" date="2020-09" db="EMBL/GenBank/DDBJ databases">
        <authorList>
            <person name="Sun Q."/>
            <person name="Zhou Y."/>
        </authorList>
    </citation>
    <scope>NUCLEOTIDE SEQUENCE</scope>
    <source>
        <strain evidence="3">CGMCC 1.14988</strain>
    </source>
</reference>
<dbReference type="Proteomes" id="UP000650511">
    <property type="component" value="Unassembled WGS sequence"/>
</dbReference>
<gene>
    <name evidence="3" type="primary">cheR</name>
    <name evidence="3" type="ORF">GCM10011354_09600</name>
</gene>
<dbReference type="SUPFAM" id="SSF47757">
    <property type="entry name" value="Chemotaxis receptor methyltransferase CheR, N-terminal domain"/>
    <property type="match status" value="1"/>
</dbReference>
<sequence>MSGPAGPVDPADGAGPPPVATADVEDVELDVLLEAIQRVYGYDFRNYARASLRRRLWRRVTAEGRSSLSGLLEEVLHDPGAMERLRVDLSVTVTSMFRDPPFFLALREQVVPLLATYPFVRIWVAGCASGEEVYSLAILLREEGLGDRVRIYATDVSDEILERARAGRVPLDKMRTYSSNYLAGGGRDGLSRYYEVEGRWARMDPSLRDGVVFARHNLATDGTFNEFHLILCRNVLIYFDRILQQRVHQLFDDSLVPLGLLALGARESLVGSHLQATYETVDAEVRIYRRSGT</sequence>
<evidence type="ECO:0000259" key="2">
    <source>
        <dbReference type="PROSITE" id="PS50123"/>
    </source>
</evidence>
<feature type="domain" description="CheR-type methyltransferase" evidence="2">
    <location>
        <begin position="24"/>
        <end position="291"/>
    </location>
</feature>
<name>A0A8J3ET60_9ACTN</name>
<dbReference type="PANTHER" id="PTHR24422:SF8">
    <property type="entry name" value="CHEMOTAXIS PROTEIN"/>
    <property type="match status" value="1"/>
</dbReference>
<dbReference type="InterPro" id="IPR050903">
    <property type="entry name" value="Bact_Chemotaxis_MeTrfase"/>
</dbReference>
<dbReference type="PANTHER" id="PTHR24422">
    <property type="entry name" value="CHEMOTAXIS PROTEIN METHYLTRANSFERASE"/>
    <property type="match status" value="1"/>
</dbReference>
<dbReference type="EMBL" id="BMHA01000003">
    <property type="protein sequence ID" value="GGI04539.1"/>
    <property type="molecule type" value="Genomic_DNA"/>
</dbReference>
<dbReference type="GO" id="GO:0008757">
    <property type="term" value="F:S-adenosylmethionine-dependent methyltransferase activity"/>
    <property type="evidence" value="ECO:0007669"/>
    <property type="project" value="InterPro"/>
</dbReference>
<dbReference type="PROSITE" id="PS50123">
    <property type="entry name" value="CHER"/>
    <property type="match status" value="1"/>
</dbReference>
<proteinExistence type="predicted"/>
<dbReference type="InterPro" id="IPR022641">
    <property type="entry name" value="CheR_N"/>
</dbReference>
<dbReference type="RefSeq" id="WP_130649676.1">
    <property type="nucleotide sequence ID" value="NZ_BMHA01000003.1"/>
</dbReference>
<dbReference type="SUPFAM" id="SSF53335">
    <property type="entry name" value="S-adenosyl-L-methionine-dependent methyltransferases"/>
    <property type="match status" value="1"/>
</dbReference>
<reference evidence="3" key="1">
    <citation type="journal article" date="2014" name="Int. J. Syst. Evol. Microbiol.">
        <title>Complete genome sequence of Corynebacterium casei LMG S-19264T (=DSM 44701T), isolated from a smear-ripened cheese.</title>
        <authorList>
            <consortium name="US DOE Joint Genome Institute (JGI-PGF)"/>
            <person name="Walter F."/>
            <person name="Albersmeier A."/>
            <person name="Kalinowski J."/>
            <person name="Ruckert C."/>
        </authorList>
    </citation>
    <scope>NUCLEOTIDE SEQUENCE</scope>
    <source>
        <strain evidence="3">CGMCC 1.14988</strain>
    </source>
</reference>